<dbReference type="EMBL" id="MSLT01000012">
    <property type="protein sequence ID" value="OUD14580.1"/>
    <property type="molecule type" value="Genomic_DNA"/>
</dbReference>
<sequence>MLHCKLERLPSNEEVGLQEGYEKLIPLKRASDGTLRLLAYYTLLNQDELPKLVAIEEPERNLHPAALEGVANLLQKLSRRTQVVITTHSSQLLDALTLNAEDLDQDIEVVLLQNKKGEGTTVLDLNQAREKQPAFQGWIEDFGIGSAIFDSKLI</sequence>
<accession>A0A251X9F9</accession>
<keyword evidence="3" id="KW-1185">Reference proteome</keyword>
<feature type="domain" description="ATPase AAA-type core" evidence="1">
    <location>
        <begin position="15"/>
        <end position="94"/>
    </location>
</feature>
<dbReference type="GO" id="GO:0016887">
    <property type="term" value="F:ATP hydrolysis activity"/>
    <property type="evidence" value="ECO:0007669"/>
    <property type="project" value="InterPro"/>
</dbReference>
<gene>
    <name evidence="2" type="ORF">TPSD3_09850</name>
</gene>
<evidence type="ECO:0000259" key="1">
    <source>
        <dbReference type="Pfam" id="PF13304"/>
    </source>
</evidence>
<protein>
    <recommendedName>
        <fullName evidence="1">ATPase AAA-type core domain-containing protein</fullName>
    </recommendedName>
</protein>
<proteinExistence type="predicted"/>
<reference evidence="2 3" key="1">
    <citation type="submission" date="2016-12" db="EMBL/GenBank/DDBJ databases">
        <title>Thioflexothrix psekupsii D3 genome sequencing and assembly.</title>
        <authorList>
            <person name="Fomenkov A."/>
            <person name="Vincze T."/>
            <person name="Grabovich M."/>
            <person name="Anton B.P."/>
            <person name="Dubinina G."/>
            <person name="Orlova M."/>
            <person name="Belousova E."/>
            <person name="Roberts R.J."/>
        </authorList>
    </citation>
    <scope>NUCLEOTIDE SEQUENCE [LARGE SCALE GENOMIC DNA]</scope>
    <source>
        <strain evidence="2">D3</strain>
    </source>
</reference>
<dbReference type="InterPro" id="IPR003959">
    <property type="entry name" value="ATPase_AAA_core"/>
</dbReference>
<dbReference type="InterPro" id="IPR027417">
    <property type="entry name" value="P-loop_NTPase"/>
</dbReference>
<dbReference type="Gene3D" id="3.40.50.300">
    <property type="entry name" value="P-loop containing nucleotide triphosphate hydrolases"/>
    <property type="match status" value="1"/>
</dbReference>
<dbReference type="PANTHER" id="PTHR40396">
    <property type="entry name" value="ATPASE-LIKE PROTEIN"/>
    <property type="match status" value="1"/>
</dbReference>
<dbReference type="PANTHER" id="PTHR40396:SF1">
    <property type="entry name" value="ATPASE AAA-TYPE CORE DOMAIN-CONTAINING PROTEIN"/>
    <property type="match status" value="1"/>
</dbReference>
<organism evidence="2 3">
    <name type="scientific">Thioflexithrix psekupsensis</name>
    <dbReference type="NCBI Taxonomy" id="1570016"/>
    <lineage>
        <taxon>Bacteria</taxon>
        <taxon>Pseudomonadati</taxon>
        <taxon>Pseudomonadota</taxon>
        <taxon>Gammaproteobacteria</taxon>
        <taxon>Thiotrichales</taxon>
        <taxon>Thioflexithrix</taxon>
    </lineage>
</organism>
<dbReference type="AlphaFoldDB" id="A0A251X9F9"/>
<dbReference type="Proteomes" id="UP000194798">
    <property type="component" value="Unassembled WGS sequence"/>
</dbReference>
<dbReference type="Pfam" id="PF13304">
    <property type="entry name" value="AAA_21"/>
    <property type="match status" value="1"/>
</dbReference>
<dbReference type="GO" id="GO:0005524">
    <property type="term" value="F:ATP binding"/>
    <property type="evidence" value="ECO:0007669"/>
    <property type="project" value="InterPro"/>
</dbReference>
<dbReference type="SUPFAM" id="SSF52540">
    <property type="entry name" value="P-loop containing nucleoside triphosphate hydrolases"/>
    <property type="match status" value="1"/>
</dbReference>
<comment type="caution">
    <text evidence="2">The sequence shown here is derived from an EMBL/GenBank/DDBJ whole genome shotgun (WGS) entry which is preliminary data.</text>
</comment>
<evidence type="ECO:0000313" key="3">
    <source>
        <dbReference type="Proteomes" id="UP000194798"/>
    </source>
</evidence>
<evidence type="ECO:0000313" key="2">
    <source>
        <dbReference type="EMBL" id="OUD14580.1"/>
    </source>
</evidence>
<name>A0A251X9F9_9GAMM</name>